<evidence type="ECO:0000256" key="1">
    <source>
        <dbReference type="ARBA" id="ARBA00023157"/>
    </source>
</evidence>
<accession>A0AAV8ZVM3</accession>
<evidence type="ECO:0000313" key="5">
    <source>
        <dbReference type="Proteomes" id="UP001162156"/>
    </source>
</evidence>
<protein>
    <recommendedName>
        <fullName evidence="3">SRCR domain-containing protein</fullName>
    </recommendedName>
</protein>
<reference evidence="4" key="1">
    <citation type="journal article" date="2023" name="Insect Mol. Biol.">
        <title>Genome sequencing provides insights into the evolution of gene families encoding plant cell wall-degrading enzymes in longhorned beetles.</title>
        <authorList>
            <person name="Shin N.R."/>
            <person name="Okamura Y."/>
            <person name="Kirsch R."/>
            <person name="Pauchet Y."/>
        </authorList>
    </citation>
    <scope>NUCLEOTIDE SEQUENCE</scope>
    <source>
        <strain evidence="4">RBIC_L_NR</strain>
    </source>
</reference>
<dbReference type="EMBL" id="JANEYF010000117">
    <property type="protein sequence ID" value="KAJ8972126.1"/>
    <property type="molecule type" value="Genomic_DNA"/>
</dbReference>
<organism evidence="4 5">
    <name type="scientific">Rhamnusium bicolor</name>
    <dbReference type="NCBI Taxonomy" id="1586634"/>
    <lineage>
        <taxon>Eukaryota</taxon>
        <taxon>Metazoa</taxon>
        <taxon>Ecdysozoa</taxon>
        <taxon>Arthropoda</taxon>
        <taxon>Hexapoda</taxon>
        <taxon>Insecta</taxon>
        <taxon>Pterygota</taxon>
        <taxon>Neoptera</taxon>
        <taxon>Endopterygota</taxon>
        <taxon>Coleoptera</taxon>
        <taxon>Polyphaga</taxon>
        <taxon>Cucujiformia</taxon>
        <taxon>Chrysomeloidea</taxon>
        <taxon>Cerambycidae</taxon>
        <taxon>Lepturinae</taxon>
        <taxon>Rhagiini</taxon>
        <taxon>Rhamnusium</taxon>
    </lineage>
</organism>
<dbReference type="AlphaFoldDB" id="A0AAV8ZVM3"/>
<dbReference type="InterPro" id="IPR001190">
    <property type="entry name" value="SRCR"/>
</dbReference>
<proteinExistence type="predicted"/>
<comment type="caution">
    <text evidence="4">The sequence shown here is derived from an EMBL/GenBank/DDBJ whole genome shotgun (WGS) entry which is preliminary data.</text>
</comment>
<dbReference type="InterPro" id="IPR036772">
    <property type="entry name" value="SRCR-like_dom_sf"/>
</dbReference>
<evidence type="ECO:0000259" key="3">
    <source>
        <dbReference type="PROSITE" id="PS50287"/>
    </source>
</evidence>
<dbReference type="PRINTS" id="PR00258">
    <property type="entry name" value="SPERACTRCPTR"/>
</dbReference>
<keyword evidence="5" id="KW-1185">Reference proteome</keyword>
<dbReference type="PANTHER" id="PTHR48071:SF18">
    <property type="entry name" value="DELETED IN MALIGNANT BRAIN TUMORS 1 PROTEIN-RELATED"/>
    <property type="match status" value="1"/>
</dbReference>
<dbReference type="Proteomes" id="UP001162156">
    <property type="component" value="Unassembled WGS sequence"/>
</dbReference>
<evidence type="ECO:0000313" key="4">
    <source>
        <dbReference type="EMBL" id="KAJ8972126.1"/>
    </source>
</evidence>
<dbReference type="PANTHER" id="PTHR48071">
    <property type="entry name" value="SRCR DOMAIN-CONTAINING PROTEIN"/>
    <property type="match status" value="1"/>
</dbReference>
<gene>
    <name evidence="4" type="ORF">NQ314_000352</name>
</gene>
<keyword evidence="1" id="KW-1015">Disulfide bond</keyword>
<feature type="domain" description="SRCR" evidence="3">
    <location>
        <begin position="7"/>
        <end position="66"/>
    </location>
</feature>
<dbReference type="SMART" id="SM00202">
    <property type="entry name" value="SR"/>
    <property type="match status" value="1"/>
</dbReference>
<evidence type="ECO:0000256" key="2">
    <source>
        <dbReference type="PROSITE-ProRule" id="PRU00196"/>
    </source>
</evidence>
<dbReference type="GO" id="GO:0016020">
    <property type="term" value="C:membrane"/>
    <property type="evidence" value="ECO:0007669"/>
    <property type="project" value="InterPro"/>
</dbReference>
<comment type="caution">
    <text evidence="2">Lacks conserved residue(s) required for the propagation of feature annotation.</text>
</comment>
<name>A0AAV8ZVM3_9CUCU</name>
<dbReference type="Pfam" id="PF00530">
    <property type="entry name" value="SRCR"/>
    <property type="match status" value="1"/>
</dbReference>
<sequence length="66" mass="7254">MSAPTEMRLVNGTTSKEGRVEIKHHGVWGTVCDDDFNEDAAKVVCKYFGFRGTAVVKKDAYFGPGE</sequence>
<dbReference type="Gene3D" id="3.10.250.10">
    <property type="entry name" value="SRCR-like domain"/>
    <property type="match status" value="1"/>
</dbReference>
<dbReference type="PROSITE" id="PS00420">
    <property type="entry name" value="SRCR_1"/>
    <property type="match status" value="1"/>
</dbReference>
<dbReference type="SUPFAM" id="SSF56487">
    <property type="entry name" value="SRCR-like"/>
    <property type="match status" value="1"/>
</dbReference>
<dbReference type="PROSITE" id="PS50287">
    <property type="entry name" value="SRCR_2"/>
    <property type="match status" value="1"/>
</dbReference>